<dbReference type="SUPFAM" id="SSF55811">
    <property type="entry name" value="Nudix"/>
    <property type="match status" value="1"/>
</dbReference>
<organism evidence="1 2">
    <name type="scientific">Streptodolium elevatio</name>
    <dbReference type="NCBI Taxonomy" id="3157996"/>
    <lineage>
        <taxon>Bacteria</taxon>
        <taxon>Bacillati</taxon>
        <taxon>Actinomycetota</taxon>
        <taxon>Actinomycetes</taxon>
        <taxon>Kitasatosporales</taxon>
        <taxon>Streptomycetaceae</taxon>
        <taxon>Streptodolium</taxon>
    </lineage>
</organism>
<gene>
    <name evidence="1" type="ORF">AB0C36_04810</name>
</gene>
<dbReference type="Proteomes" id="UP001551482">
    <property type="component" value="Unassembled WGS sequence"/>
</dbReference>
<dbReference type="Gene3D" id="3.90.79.10">
    <property type="entry name" value="Nucleoside Triphosphate Pyrophosphohydrolase"/>
    <property type="match status" value="1"/>
</dbReference>
<sequence>MPGPVTVVHASDEPPASWDASVFLAGPSPRSADVASWRPAAVELIRRQWVGPGELVVFVPEPADGRPWADYDDQRLWELRWLGVADQVVFWVPRDLATLPGLTTNDEWGWTKDGGRAVFGSPPGAAKVRYQREYARDHGVPTADSLAETLRIALDRIGAGERRSAGERDVPLLVWTTPVFRAWYAGLRKAGNTLLGARLVWTFRADEGRTVVYSAVHVSVAIAAEGGRVKANEVVLSRPDISAVLLYRRAPDVRDTRLVLVREFRAPGLARDGYVRELPGGSASYDVAPQDRALAEVREETGLGLAAERLRGHGVRQVAASSSAHRAWLYSAELTDREMELLGADGSAHGEGGAGGEERTYVEVTTYGELLGSDGVDWTTVGMVAQILADLGGPSAPEDGAGQ</sequence>
<dbReference type="EMBL" id="JBEZFP010000008">
    <property type="protein sequence ID" value="MEU8132811.1"/>
    <property type="molecule type" value="Genomic_DNA"/>
</dbReference>
<dbReference type="RefSeq" id="WP_358349260.1">
    <property type="nucleotide sequence ID" value="NZ_JBEZFP010000008.1"/>
</dbReference>
<evidence type="ECO:0000313" key="1">
    <source>
        <dbReference type="EMBL" id="MEU8132811.1"/>
    </source>
</evidence>
<dbReference type="GO" id="GO:0016787">
    <property type="term" value="F:hydrolase activity"/>
    <property type="evidence" value="ECO:0007669"/>
    <property type="project" value="UniProtKB-KW"/>
</dbReference>
<name>A0ABV3DAP0_9ACTN</name>
<evidence type="ECO:0000313" key="2">
    <source>
        <dbReference type="Proteomes" id="UP001551482"/>
    </source>
</evidence>
<proteinExistence type="predicted"/>
<dbReference type="Gene3D" id="3.40.50.450">
    <property type="match status" value="1"/>
</dbReference>
<protein>
    <submittedName>
        <fullName evidence="1">NUDIX hydrolase</fullName>
    </submittedName>
</protein>
<comment type="caution">
    <text evidence="1">The sequence shown here is derived from an EMBL/GenBank/DDBJ whole genome shotgun (WGS) entry which is preliminary data.</text>
</comment>
<keyword evidence="1" id="KW-0378">Hydrolase</keyword>
<accession>A0ABV3DAP0</accession>
<keyword evidence="2" id="KW-1185">Reference proteome</keyword>
<dbReference type="InterPro" id="IPR015797">
    <property type="entry name" value="NUDIX_hydrolase-like_dom_sf"/>
</dbReference>
<reference evidence="1 2" key="1">
    <citation type="submission" date="2024-06" db="EMBL/GenBank/DDBJ databases">
        <title>The Natural Products Discovery Center: Release of the First 8490 Sequenced Strains for Exploring Actinobacteria Biosynthetic Diversity.</title>
        <authorList>
            <person name="Kalkreuter E."/>
            <person name="Kautsar S.A."/>
            <person name="Yang D."/>
            <person name="Bader C.D."/>
            <person name="Teijaro C.N."/>
            <person name="Fluegel L."/>
            <person name="Davis C.M."/>
            <person name="Simpson J.R."/>
            <person name="Lauterbach L."/>
            <person name="Steele A.D."/>
            <person name="Gui C."/>
            <person name="Meng S."/>
            <person name="Li G."/>
            <person name="Viehrig K."/>
            <person name="Ye F."/>
            <person name="Su P."/>
            <person name="Kiefer A.F."/>
            <person name="Nichols A."/>
            <person name="Cepeda A.J."/>
            <person name="Yan W."/>
            <person name="Fan B."/>
            <person name="Jiang Y."/>
            <person name="Adhikari A."/>
            <person name="Zheng C.-J."/>
            <person name="Schuster L."/>
            <person name="Cowan T.M."/>
            <person name="Smanski M.J."/>
            <person name="Chevrette M.G."/>
            <person name="De Carvalho L.P.S."/>
            <person name="Shen B."/>
        </authorList>
    </citation>
    <scope>NUCLEOTIDE SEQUENCE [LARGE SCALE GENOMIC DNA]</scope>
    <source>
        <strain evidence="1 2">NPDC048946</strain>
    </source>
</reference>